<keyword evidence="3" id="KW-1185">Reference proteome</keyword>
<gene>
    <name evidence="2" type="ORF">DFR59_103231</name>
</gene>
<protein>
    <submittedName>
        <fullName evidence="2">Uncharacterized protein</fullName>
    </submittedName>
</protein>
<organism evidence="2 3">
    <name type="scientific">Falsibacillus pallidus</name>
    <dbReference type="NCBI Taxonomy" id="493781"/>
    <lineage>
        <taxon>Bacteria</taxon>
        <taxon>Bacillati</taxon>
        <taxon>Bacillota</taxon>
        <taxon>Bacilli</taxon>
        <taxon>Bacillales</taxon>
        <taxon>Bacillaceae</taxon>
        <taxon>Falsibacillus</taxon>
    </lineage>
</organism>
<sequence>MIKLFSAVSALIIFSIIFYLIPLKWNRQAKHIIFGTSVILFASAIFFSSIFSFPFFILTTILLIIASGILIGTRIDIRESSVEDENMDTNNFEALPAPYFSFLELRKRAEEFKDEDEDFQLEKPAKENGTGIIESSDSELLSVIETAVDSEDENKNDLHMIPSGFEEQDFTLSEIPVHSNDEEIFKEVNTLDPQELQVGEDEFDEDIEEIFRNRFSVLQELDEEDNDISIEKKDFREEDSLSAYLDRDNRQLMDVEYEDLMHYHNELKKAENV</sequence>
<dbReference type="Proteomes" id="UP000255326">
    <property type="component" value="Unassembled WGS sequence"/>
</dbReference>
<proteinExistence type="predicted"/>
<dbReference type="RefSeq" id="WP_114745046.1">
    <property type="nucleotide sequence ID" value="NZ_QQAY01000003.1"/>
</dbReference>
<keyword evidence="1" id="KW-0472">Membrane</keyword>
<evidence type="ECO:0000313" key="2">
    <source>
        <dbReference type="EMBL" id="RDI44165.1"/>
    </source>
</evidence>
<name>A0A370GKC4_9BACI</name>
<feature type="transmembrane region" description="Helical" evidence="1">
    <location>
        <begin position="6"/>
        <end position="25"/>
    </location>
</feature>
<dbReference type="EMBL" id="QQAY01000003">
    <property type="protein sequence ID" value="RDI44165.1"/>
    <property type="molecule type" value="Genomic_DNA"/>
</dbReference>
<keyword evidence="1" id="KW-1133">Transmembrane helix</keyword>
<feature type="transmembrane region" description="Helical" evidence="1">
    <location>
        <begin position="32"/>
        <end position="51"/>
    </location>
</feature>
<comment type="caution">
    <text evidence="2">The sequence shown here is derived from an EMBL/GenBank/DDBJ whole genome shotgun (WGS) entry which is preliminary data.</text>
</comment>
<accession>A0A370GKC4</accession>
<feature type="transmembrane region" description="Helical" evidence="1">
    <location>
        <begin position="57"/>
        <end position="77"/>
    </location>
</feature>
<reference evidence="2 3" key="1">
    <citation type="submission" date="2018-07" db="EMBL/GenBank/DDBJ databases">
        <title>Genomic Encyclopedia of Type Strains, Phase IV (KMG-IV): sequencing the most valuable type-strain genomes for metagenomic binning, comparative biology and taxonomic classification.</title>
        <authorList>
            <person name="Goeker M."/>
        </authorList>
    </citation>
    <scope>NUCLEOTIDE SEQUENCE [LARGE SCALE GENOMIC DNA]</scope>
    <source>
        <strain evidence="2 3">DSM 25281</strain>
    </source>
</reference>
<keyword evidence="1" id="KW-0812">Transmembrane</keyword>
<dbReference type="AlphaFoldDB" id="A0A370GKC4"/>
<evidence type="ECO:0000313" key="3">
    <source>
        <dbReference type="Proteomes" id="UP000255326"/>
    </source>
</evidence>
<evidence type="ECO:0000256" key="1">
    <source>
        <dbReference type="SAM" id="Phobius"/>
    </source>
</evidence>